<feature type="compositionally biased region" description="Low complexity" evidence="1">
    <location>
        <begin position="574"/>
        <end position="594"/>
    </location>
</feature>
<name>A0A813EVS5_POLGL</name>
<dbReference type="GO" id="GO:0005643">
    <property type="term" value="C:nuclear pore"/>
    <property type="evidence" value="ECO:0007669"/>
    <property type="project" value="UniProtKB-ARBA"/>
</dbReference>
<feature type="non-terminal residue" evidence="2">
    <location>
        <position position="1"/>
    </location>
</feature>
<evidence type="ECO:0000256" key="1">
    <source>
        <dbReference type="SAM" id="MobiDB-lite"/>
    </source>
</evidence>
<dbReference type="Proteomes" id="UP000654075">
    <property type="component" value="Unassembled WGS sequence"/>
</dbReference>
<feature type="compositionally biased region" description="Basic and acidic residues" evidence="1">
    <location>
        <begin position="665"/>
        <end position="679"/>
    </location>
</feature>
<sequence length="777" mass="78578">MAPASRTDTLRGLDALTRFRPPSFIGTGPLLRTRGVDSSSSALTGLSGTEAGAQRWPVREIASAEGPKRDTREPGVSWQSAASNQSPPAHSRPTVRTPATPARDQRNPAAARSLIGASIIGPLDAVLSCLLDDSTNQTLPQDFRELSRLKGEATAAPRWDEQQPRKRRRLLAVRYPHFVSDPRPALQKNDAIERLVADAVEKASAFVPKASSTSASAFPLGDSLKAYGANISGSSSGTDSTSLSGPAATTGIKDLFGGASETASGGTASGKLLFGAASGEAKSLFGATSGTGTESKSGNLFGFGSGSGSLPPVAEAKSLFGSDSQAGPTKNIFGAASDTSGGESKSLFGESAGEGVKVQSLFGVDSISASTGGEAKSLFGATSGTGTESKSGNLFGFGGGSGSLPPVAEAKSLFGSDSQAGPTKNIFGAASDTSGGESKSLFGESAGEGVKVKSLFGVDSIGSSAGLFSFGSAASADSAGERGGDRPAKASRRMGDASRGGDVEEGEEAQPSQASQPRKADPEVLAKRRMVRARRSSTAGDAAYPPPAAAIEVLDDSPVQPDKASAPSFFTGMAAVASSTAPEPSAPSAAGVPEESSKEPEAETGPIKVETKEDLWRVQIEAIYRRRNHHKLGDVKGMMEKYKGKEVVLFKKVCLRYDLDPKKLYTDPKSWDDEDKDVKDEGEEEKPAGGVAAVADLFGGNSSGSGLFSAAPASSGGLFDTPTASSGSIFGGSSGGGGLFAAPASGGSSPPASLFGSSFATPSAPAASGSLFGGGAP</sequence>
<feature type="compositionally biased region" description="Polar residues" evidence="1">
    <location>
        <begin position="77"/>
        <end position="88"/>
    </location>
</feature>
<feature type="region of interest" description="Disordered" evidence="1">
    <location>
        <begin position="665"/>
        <end position="690"/>
    </location>
</feature>
<organism evidence="2 3">
    <name type="scientific">Polarella glacialis</name>
    <name type="common">Dinoflagellate</name>
    <dbReference type="NCBI Taxonomy" id="89957"/>
    <lineage>
        <taxon>Eukaryota</taxon>
        <taxon>Sar</taxon>
        <taxon>Alveolata</taxon>
        <taxon>Dinophyceae</taxon>
        <taxon>Suessiales</taxon>
        <taxon>Suessiaceae</taxon>
        <taxon>Polarella</taxon>
    </lineage>
</organism>
<evidence type="ECO:0000313" key="2">
    <source>
        <dbReference type="EMBL" id="CAE8605636.1"/>
    </source>
</evidence>
<accession>A0A813EVS5</accession>
<dbReference type="InterPro" id="IPR025574">
    <property type="entry name" value="Nucleoporin_FG_rpt"/>
</dbReference>
<feature type="compositionally biased region" description="Basic and acidic residues" evidence="1">
    <location>
        <begin position="479"/>
        <end position="502"/>
    </location>
</feature>
<proteinExistence type="predicted"/>
<evidence type="ECO:0000313" key="3">
    <source>
        <dbReference type="Proteomes" id="UP000654075"/>
    </source>
</evidence>
<dbReference type="EMBL" id="CAJNNV010018105">
    <property type="protein sequence ID" value="CAE8605636.1"/>
    <property type="molecule type" value="Genomic_DNA"/>
</dbReference>
<feature type="region of interest" description="Disordered" evidence="1">
    <location>
        <begin position="406"/>
        <end position="444"/>
    </location>
</feature>
<feature type="compositionally biased region" description="Low complexity" evidence="1">
    <location>
        <begin position="38"/>
        <end position="49"/>
    </location>
</feature>
<dbReference type="AlphaFoldDB" id="A0A813EVS5"/>
<feature type="region of interest" description="Disordered" evidence="1">
    <location>
        <begin position="1"/>
        <end position="108"/>
    </location>
</feature>
<keyword evidence="3" id="KW-1185">Reference proteome</keyword>
<protein>
    <submittedName>
        <fullName evidence="2">Uncharacterized protein</fullName>
    </submittedName>
</protein>
<gene>
    <name evidence="2" type="ORF">PGLA1383_LOCUS23743</name>
</gene>
<comment type="caution">
    <text evidence="2">The sequence shown here is derived from an EMBL/GenBank/DDBJ whole genome shotgun (WGS) entry which is preliminary data.</text>
</comment>
<reference evidence="2" key="1">
    <citation type="submission" date="2021-02" db="EMBL/GenBank/DDBJ databases">
        <authorList>
            <person name="Dougan E. K."/>
            <person name="Rhodes N."/>
            <person name="Thang M."/>
            <person name="Chan C."/>
        </authorList>
    </citation>
    <scope>NUCLEOTIDE SEQUENCE</scope>
</reference>
<feature type="compositionally biased region" description="Low complexity" evidence="1">
    <location>
        <begin position="740"/>
        <end position="770"/>
    </location>
</feature>
<feature type="region of interest" description="Disordered" evidence="1">
    <location>
        <begin position="472"/>
        <end position="610"/>
    </location>
</feature>
<feature type="region of interest" description="Disordered" evidence="1">
    <location>
        <begin position="740"/>
        <end position="777"/>
    </location>
</feature>
<dbReference type="Pfam" id="PF13634">
    <property type="entry name" value="Nucleoporin_FG"/>
    <property type="match status" value="2"/>
</dbReference>